<accession>A0ABR2R184</accession>
<protein>
    <submittedName>
        <fullName evidence="1">Uncharacterized protein</fullName>
    </submittedName>
</protein>
<gene>
    <name evidence="1" type="ORF">V6N11_035570</name>
</gene>
<name>A0ABR2R184_9ROSI</name>
<dbReference type="Proteomes" id="UP001396334">
    <property type="component" value="Unassembled WGS sequence"/>
</dbReference>
<keyword evidence="2" id="KW-1185">Reference proteome</keyword>
<sequence length="75" mass="8410">MTSTKPPESPIFYEKEFSLHESGALKYGFPSSLRQRGIKYDLTFVIPIALLRGCLQLSWSFTRKDGSKASDPVSP</sequence>
<reference evidence="1 2" key="1">
    <citation type="journal article" date="2024" name="G3 (Bethesda)">
        <title>Genome assembly of Hibiscus sabdariffa L. provides insights into metabolisms of medicinal natural products.</title>
        <authorList>
            <person name="Kim T."/>
        </authorList>
    </citation>
    <scope>NUCLEOTIDE SEQUENCE [LARGE SCALE GENOMIC DNA]</scope>
    <source>
        <strain evidence="1">TK-2024</strain>
        <tissue evidence="1">Old leaves</tissue>
    </source>
</reference>
<comment type="caution">
    <text evidence="1">The sequence shown here is derived from an EMBL/GenBank/DDBJ whole genome shotgun (WGS) entry which is preliminary data.</text>
</comment>
<evidence type="ECO:0000313" key="1">
    <source>
        <dbReference type="EMBL" id="KAK9006534.1"/>
    </source>
</evidence>
<evidence type="ECO:0000313" key="2">
    <source>
        <dbReference type="Proteomes" id="UP001396334"/>
    </source>
</evidence>
<dbReference type="EMBL" id="JBBPBN010000029">
    <property type="protein sequence ID" value="KAK9006534.1"/>
    <property type="molecule type" value="Genomic_DNA"/>
</dbReference>
<proteinExistence type="predicted"/>
<organism evidence="1 2">
    <name type="scientific">Hibiscus sabdariffa</name>
    <name type="common">roselle</name>
    <dbReference type="NCBI Taxonomy" id="183260"/>
    <lineage>
        <taxon>Eukaryota</taxon>
        <taxon>Viridiplantae</taxon>
        <taxon>Streptophyta</taxon>
        <taxon>Embryophyta</taxon>
        <taxon>Tracheophyta</taxon>
        <taxon>Spermatophyta</taxon>
        <taxon>Magnoliopsida</taxon>
        <taxon>eudicotyledons</taxon>
        <taxon>Gunneridae</taxon>
        <taxon>Pentapetalae</taxon>
        <taxon>rosids</taxon>
        <taxon>malvids</taxon>
        <taxon>Malvales</taxon>
        <taxon>Malvaceae</taxon>
        <taxon>Malvoideae</taxon>
        <taxon>Hibiscus</taxon>
    </lineage>
</organism>